<name>A0A7W9E8A1_9CAUL</name>
<protein>
    <submittedName>
        <fullName evidence="2">Pilus assembly protein CpaD</fullName>
    </submittedName>
</protein>
<keyword evidence="3" id="KW-1185">Reference proteome</keyword>
<evidence type="ECO:0000313" key="2">
    <source>
        <dbReference type="EMBL" id="MBB5660774.1"/>
    </source>
</evidence>
<reference evidence="2 3" key="1">
    <citation type="submission" date="2020-08" db="EMBL/GenBank/DDBJ databases">
        <title>Genomic Encyclopedia of Type Strains, Phase IV (KMG-IV): sequencing the most valuable type-strain genomes for metagenomic binning, comparative biology and taxonomic classification.</title>
        <authorList>
            <person name="Goeker M."/>
        </authorList>
    </citation>
    <scope>NUCLEOTIDE SEQUENCE [LARGE SCALE GENOMIC DNA]</scope>
    <source>
        <strain evidence="2 3">DSM 24448</strain>
    </source>
</reference>
<dbReference type="AlphaFoldDB" id="A0A7W9E8A1"/>
<evidence type="ECO:0000313" key="3">
    <source>
        <dbReference type="Proteomes" id="UP000548978"/>
    </source>
</evidence>
<feature type="signal peptide" evidence="1">
    <location>
        <begin position="1"/>
        <end position="23"/>
    </location>
</feature>
<dbReference type="NCBIfam" id="TIGR02522">
    <property type="entry name" value="pilus_cpaD"/>
    <property type="match status" value="1"/>
</dbReference>
<dbReference type="Pfam" id="PF09476">
    <property type="entry name" value="Pilus_CpaD"/>
    <property type="match status" value="1"/>
</dbReference>
<dbReference type="InterPro" id="IPR019027">
    <property type="entry name" value="Pilus_biogenesis_CpaD-related"/>
</dbReference>
<comment type="caution">
    <text evidence="2">The sequence shown here is derived from an EMBL/GenBank/DDBJ whole genome shotgun (WGS) entry which is preliminary data.</text>
</comment>
<dbReference type="PROSITE" id="PS51257">
    <property type="entry name" value="PROKAR_LIPOPROTEIN"/>
    <property type="match status" value="1"/>
</dbReference>
<proteinExistence type="predicted"/>
<sequence>MTVRTPRTLAVLTVAAAALALSACGGGGAGGVTPLTPISQYYMQVEPGLDRIALAVHDRGMSANQSAAIDALVQRYWASGTGGVLIQAPGGGDAAAADMAWSVKAALTARGVPEERIRVEGYAAPDPRAPVLVGFDIVQAVIPNCAAVNGAGRPRYTNAPSPGLGCSVTANMAAQIDDPRDIVRPRAMTPADSGRAAVVFQNYRAGQPTSAPQDELVSGRIARAVE</sequence>
<dbReference type="Proteomes" id="UP000548978">
    <property type="component" value="Unassembled WGS sequence"/>
</dbReference>
<dbReference type="EMBL" id="JACIJB010000005">
    <property type="protein sequence ID" value="MBB5660774.1"/>
    <property type="molecule type" value="Genomic_DNA"/>
</dbReference>
<evidence type="ECO:0000256" key="1">
    <source>
        <dbReference type="SAM" id="SignalP"/>
    </source>
</evidence>
<dbReference type="InterPro" id="IPR013361">
    <property type="entry name" value="Pilus_CpaD"/>
</dbReference>
<feature type="chain" id="PRO_5031071864" evidence="1">
    <location>
        <begin position="24"/>
        <end position="226"/>
    </location>
</feature>
<organism evidence="2 3">
    <name type="scientific">Brevundimonas halotolerans</name>
    <dbReference type="NCBI Taxonomy" id="69670"/>
    <lineage>
        <taxon>Bacteria</taxon>
        <taxon>Pseudomonadati</taxon>
        <taxon>Pseudomonadota</taxon>
        <taxon>Alphaproteobacteria</taxon>
        <taxon>Caulobacterales</taxon>
        <taxon>Caulobacteraceae</taxon>
        <taxon>Brevundimonas</taxon>
    </lineage>
</organism>
<dbReference type="OrthoDB" id="9802674at2"/>
<accession>A0A7W9E8A1</accession>
<gene>
    <name evidence="2" type="ORF">FHS65_001525</name>
</gene>
<dbReference type="RefSeq" id="WP_123288026.1">
    <property type="nucleotide sequence ID" value="NZ_JACIJB010000005.1"/>
</dbReference>
<keyword evidence="1" id="KW-0732">Signal</keyword>